<protein>
    <submittedName>
        <fullName evidence="1">Uncharacterized protein</fullName>
    </submittedName>
</protein>
<proteinExistence type="predicted"/>
<comment type="caution">
    <text evidence="1">The sequence shown here is derived from an EMBL/GenBank/DDBJ whole genome shotgun (WGS) entry which is preliminary data.</text>
</comment>
<dbReference type="EMBL" id="CM034398">
    <property type="protein sequence ID" value="KAJ0177312.1"/>
    <property type="molecule type" value="Genomic_DNA"/>
</dbReference>
<accession>A0ACC1D1B0</accession>
<name>A0ACC1D1B0_9NEOP</name>
<evidence type="ECO:0000313" key="2">
    <source>
        <dbReference type="Proteomes" id="UP000824533"/>
    </source>
</evidence>
<organism evidence="1 2">
    <name type="scientific">Dendrolimus kikuchii</name>
    <dbReference type="NCBI Taxonomy" id="765133"/>
    <lineage>
        <taxon>Eukaryota</taxon>
        <taxon>Metazoa</taxon>
        <taxon>Ecdysozoa</taxon>
        <taxon>Arthropoda</taxon>
        <taxon>Hexapoda</taxon>
        <taxon>Insecta</taxon>
        <taxon>Pterygota</taxon>
        <taxon>Neoptera</taxon>
        <taxon>Endopterygota</taxon>
        <taxon>Lepidoptera</taxon>
        <taxon>Glossata</taxon>
        <taxon>Ditrysia</taxon>
        <taxon>Bombycoidea</taxon>
        <taxon>Lasiocampidae</taxon>
        <taxon>Dendrolimus</taxon>
    </lineage>
</organism>
<reference evidence="1 2" key="1">
    <citation type="journal article" date="2021" name="Front. Genet.">
        <title>Chromosome-Level Genome Assembly Reveals Significant Gene Expansion in the Toll and IMD Signaling Pathways of Dendrolimus kikuchii.</title>
        <authorList>
            <person name="Zhou J."/>
            <person name="Wu P."/>
            <person name="Xiong Z."/>
            <person name="Liu N."/>
            <person name="Zhao N."/>
            <person name="Ji M."/>
            <person name="Qiu Y."/>
            <person name="Yang B."/>
        </authorList>
    </citation>
    <scope>NUCLEOTIDE SEQUENCE [LARGE SCALE GENOMIC DNA]</scope>
    <source>
        <strain evidence="1">Ann1</strain>
    </source>
</reference>
<dbReference type="Proteomes" id="UP000824533">
    <property type="component" value="Linkage Group LG12"/>
</dbReference>
<gene>
    <name evidence="1" type="ORF">K1T71_007321</name>
</gene>
<keyword evidence="2" id="KW-1185">Reference proteome</keyword>
<sequence>MASSRLERIGTIFTRVEGLLTRGAMKPDDRPLWFDVYKAFPPIVEPKFARPKPEIKPIRQILYQEDIVRAKFHSVRHGVGAVNMLNPTSETQTKRLLQQYEKLKSEGVAEDELIEKSVAAVDIERQLEAPKTPKTTVNNPESVTAQVLADADIKNIFKE</sequence>
<evidence type="ECO:0000313" key="1">
    <source>
        <dbReference type="EMBL" id="KAJ0177312.1"/>
    </source>
</evidence>